<proteinExistence type="predicted"/>
<keyword evidence="4" id="KW-1185">Reference proteome</keyword>
<dbReference type="InterPro" id="IPR011330">
    <property type="entry name" value="Glyco_hydro/deAcase_b/a-brl"/>
</dbReference>
<accession>A8M960</accession>
<dbReference type="GeneID" id="5709215"/>
<dbReference type="RefSeq" id="WP_012186498.1">
    <property type="nucleotide sequence ID" value="NC_009954.1"/>
</dbReference>
<dbReference type="Pfam" id="PF01522">
    <property type="entry name" value="Polysacc_deac_1"/>
    <property type="match status" value="1"/>
</dbReference>
<evidence type="ECO:0000313" key="3">
    <source>
        <dbReference type="EMBL" id="ABW02279.1"/>
    </source>
</evidence>
<dbReference type="Proteomes" id="UP000001137">
    <property type="component" value="Chromosome"/>
</dbReference>
<keyword evidence="1" id="KW-0732">Signal</keyword>
<dbReference type="eggNOG" id="arCOG02878">
    <property type="taxonomic scope" value="Archaea"/>
</dbReference>
<dbReference type="InterPro" id="IPR051398">
    <property type="entry name" value="Polysacch_Deacetylase"/>
</dbReference>
<gene>
    <name evidence="3" type="ordered locus">Cmaq_1454</name>
</gene>
<evidence type="ECO:0000256" key="1">
    <source>
        <dbReference type="ARBA" id="ARBA00022729"/>
    </source>
</evidence>
<dbReference type="SUPFAM" id="SSF88713">
    <property type="entry name" value="Glycoside hydrolase/deacetylase"/>
    <property type="match status" value="1"/>
</dbReference>
<protein>
    <submittedName>
        <fullName evidence="3">Polysaccharide deacetylase</fullName>
    </submittedName>
</protein>
<evidence type="ECO:0000313" key="4">
    <source>
        <dbReference type="Proteomes" id="UP000001137"/>
    </source>
</evidence>
<dbReference type="GO" id="GO:0005975">
    <property type="term" value="P:carbohydrate metabolic process"/>
    <property type="evidence" value="ECO:0007669"/>
    <property type="project" value="InterPro"/>
</dbReference>
<dbReference type="GO" id="GO:0016810">
    <property type="term" value="F:hydrolase activity, acting on carbon-nitrogen (but not peptide) bonds"/>
    <property type="evidence" value="ECO:0007669"/>
    <property type="project" value="InterPro"/>
</dbReference>
<dbReference type="Gene3D" id="3.20.20.370">
    <property type="entry name" value="Glycoside hydrolase/deacetylase"/>
    <property type="match status" value="1"/>
</dbReference>
<name>A8M960_CALMQ</name>
<dbReference type="InterPro" id="IPR002509">
    <property type="entry name" value="NODB_dom"/>
</dbReference>
<dbReference type="KEGG" id="cma:Cmaq_1454"/>
<dbReference type="PANTHER" id="PTHR34216:SF11">
    <property type="entry name" value="CHITOOLIGOSACCHARIDE DEACETYLASE"/>
    <property type="match status" value="1"/>
</dbReference>
<feature type="domain" description="NodB homology" evidence="2">
    <location>
        <begin position="1"/>
        <end position="201"/>
    </location>
</feature>
<dbReference type="STRING" id="397948.Cmaq_1454"/>
<evidence type="ECO:0000259" key="2">
    <source>
        <dbReference type="PROSITE" id="PS51677"/>
    </source>
</evidence>
<dbReference type="PANTHER" id="PTHR34216">
    <property type="match status" value="1"/>
</dbReference>
<dbReference type="AlphaFoldDB" id="A8M960"/>
<dbReference type="PROSITE" id="PS51677">
    <property type="entry name" value="NODB"/>
    <property type="match status" value="1"/>
</dbReference>
<dbReference type="HOGENOM" id="CLU_1357854_0_0_2"/>
<dbReference type="EMBL" id="CP000852">
    <property type="protein sequence ID" value="ABW02279.1"/>
    <property type="molecule type" value="Genomic_DNA"/>
</dbReference>
<sequence>MNVAITFDDGYKEQLSIAKWLASRGIKATFFVIVGLREYMGRALLTPSDLRYIRSLGHEIGSHTMTHIDMVNTDAELIRRELVESKRMLEDMLNESITSFAYPFGPHTAVAAQIAREIYKVVRGTYIGPATGYRIFDEHCCVLAYNLRLSNIYEIFRLKKLDTSILYFHLPNLAKLDIILQALRVLRPRYLTLTELYDKIK</sequence>
<reference evidence="3 4" key="1">
    <citation type="submission" date="2007-10" db="EMBL/GenBank/DDBJ databases">
        <title>Complete sequence of Caldivirga maquilingensis IC-167.</title>
        <authorList>
            <consortium name="US DOE Joint Genome Institute"/>
            <person name="Copeland A."/>
            <person name="Lucas S."/>
            <person name="Lapidus A."/>
            <person name="Barry K."/>
            <person name="Glavina del Rio T."/>
            <person name="Dalin E."/>
            <person name="Tice H."/>
            <person name="Pitluck S."/>
            <person name="Saunders E."/>
            <person name="Brettin T."/>
            <person name="Bruce D."/>
            <person name="Detter J.C."/>
            <person name="Han C."/>
            <person name="Schmutz J."/>
            <person name="Larimer F."/>
            <person name="Land M."/>
            <person name="Hauser L."/>
            <person name="Kyrpides N."/>
            <person name="Ivanova N."/>
            <person name="Biddle J.F."/>
            <person name="Zhang Z."/>
            <person name="Fitz-Gibbon S.T."/>
            <person name="Lowe T.M."/>
            <person name="Saltikov C."/>
            <person name="House C.H."/>
            <person name="Richardson P."/>
        </authorList>
    </citation>
    <scope>NUCLEOTIDE SEQUENCE [LARGE SCALE GENOMIC DNA]</scope>
    <source>
        <strain evidence="4">ATCC 700844 / DSM 13496 / JCM 10307 / IC-167</strain>
    </source>
</reference>
<dbReference type="CDD" id="cd10967">
    <property type="entry name" value="CE4_GLA_like_6s"/>
    <property type="match status" value="1"/>
</dbReference>
<organism evidence="3 4">
    <name type="scientific">Caldivirga maquilingensis (strain ATCC 700844 / DSM 13496 / JCM 10307 / IC-167)</name>
    <dbReference type="NCBI Taxonomy" id="397948"/>
    <lineage>
        <taxon>Archaea</taxon>
        <taxon>Thermoproteota</taxon>
        <taxon>Thermoprotei</taxon>
        <taxon>Thermoproteales</taxon>
        <taxon>Thermoproteaceae</taxon>
        <taxon>Caldivirga</taxon>
    </lineage>
</organism>